<sequence length="160" mass="17857">MDNSPIIRFRLDREIAERAQRMAEERGLELPDIMRMMLTKAVRIGDFSIDQEQPLRAAPTESRSVAAYEPRYWSDALAALDAEVALAVLHQAIADRTAWLDESLAFKDSDLQRVETVRNEREEACELLAAFDPKDAAAVARILDRFSPDSASGPAPEAEA</sequence>
<dbReference type="InterPro" id="IPR013321">
    <property type="entry name" value="Arc_rbn_hlx_hlx"/>
</dbReference>
<dbReference type="Proteomes" id="UP001385892">
    <property type="component" value="Unassembled WGS sequence"/>
</dbReference>
<dbReference type="Gene3D" id="1.10.1220.10">
    <property type="entry name" value="Met repressor-like"/>
    <property type="match status" value="1"/>
</dbReference>
<dbReference type="EMBL" id="JBBKZT010000028">
    <property type="protein sequence ID" value="MEJ8851863.1"/>
    <property type="molecule type" value="Genomic_DNA"/>
</dbReference>
<reference evidence="1 2" key="1">
    <citation type="submission" date="2024-03" db="EMBL/GenBank/DDBJ databases">
        <title>Novel species of the genus Variovorax.</title>
        <authorList>
            <person name="Liu Q."/>
            <person name="Xin Y.-H."/>
        </authorList>
    </citation>
    <scope>NUCLEOTIDE SEQUENCE [LARGE SCALE GENOMIC DNA]</scope>
    <source>
        <strain evidence="1 2">KACC 18900</strain>
    </source>
</reference>
<evidence type="ECO:0000313" key="1">
    <source>
        <dbReference type="EMBL" id="MEJ8851863.1"/>
    </source>
</evidence>
<proteinExistence type="predicted"/>
<dbReference type="RefSeq" id="WP_340347659.1">
    <property type="nucleotide sequence ID" value="NZ_JBBKZT010000028.1"/>
</dbReference>
<accession>A0ABU8WWF3</accession>
<name>A0ABU8WWF3_9BURK</name>
<protein>
    <submittedName>
        <fullName evidence="1">Uncharacterized protein</fullName>
    </submittedName>
</protein>
<comment type="caution">
    <text evidence="1">The sequence shown here is derived from an EMBL/GenBank/DDBJ whole genome shotgun (WGS) entry which is preliminary data.</text>
</comment>
<gene>
    <name evidence="1" type="ORF">WKW82_34910</name>
</gene>
<keyword evidence="2" id="KW-1185">Reference proteome</keyword>
<organism evidence="1 2">
    <name type="scientific">Variovorax rhizosphaerae</name>
    <dbReference type="NCBI Taxonomy" id="1836200"/>
    <lineage>
        <taxon>Bacteria</taxon>
        <taxon>Pseudomonadati</taxon>
        <taxon>Pseudomonadota</taxon>
        <taxon>Betaproteobacteria</taxon>
        <taxon>Burkholderiales</taxon>
        <taxon>Comamonadaceae</taxon>
        <taxon>Variovorax</taxon>
    </lineage>
</organism>
<evidence type="ECO:0000313" key="2">
    <source>
        <dbReference type="Proteomes" id="UP001385892"/>
    </source>
</evidence>